<feature type="compositionally biased region" description="Polar residues" evidence="7">
    <location>
        <begin position="517"/>
        <end position="526"/>
    </location>
</feature>
<dbReference type="Pfam" id="PF04905">
    <property type="entry name" value="NCD2"/>
    <property type="match status" value="1"/>
</dbReference>
<dbReference type="InterPro" id="IPR039040">
    <property type="entry name" value="NAB_fam"/>
</dbReference>
<feature type="region of interest" description="Disordered" evidence="7">
    <location>
        <begin position="499"/>
        <end position="554"/>
    </location>
</feature>
<dbReference type="GO" id="GO:0005634">
    <property type="term" value="C:nucleus"/>
    <property type="evidence" value="ECO:0007669"/>
    <property type="project" value="UniProtKB-SubCell"/>
</dbReference>
<evidence type="ECO:0000259" key="8">
    <source>
        <dbReference type="Pfam" id="PF04904"/>
    </source>
</evidence>
<evidence type="ECO:0000256" key="1">
    <source>
        <dbReference type="ARBA" id="ARBA00004123"/>
    </source>
</evidence>
<evidence type="ECO:0000256" key="2">
    <source>
        <dbReference type="ARBA" id="ARBA00008864"/>
    </source>
</evidence>
<comment type="subcellular location">
    <subcellularLocation>
        <location evidence="1">Nucleus</location>
    </subcellularLocation>
</comment>
<evidence type="ECO:0000313" key="11">
    <source>
        <dbReference type="Proteomes" id="UP000828390"/>
    </source>
</evidence>
<evidence type="ECO:0000256" key="3">
    <source>
        <dbReference type="ARBA" id="ARBA00022491"/>
    </source>
</evidence>
<dbReference type="Pfam" id="PF04904">
    <property type="entry name" value="SAM_NCD1"/>
    <property type="match status" value="2"/>
</dbReference>
<dbReference type="InterPro" id="IPR013761">
    <property type="entry name" value="SAM/pointed_sf"/>
</dbReference>
<dbReference type="PANTHER" id="PTHR12623">
    <property type="entry name" value="NGFI-A BINDING PROTEIN"/>
    <property type="match status" value="1"/>
</dbReference>
<feature type="domain" description="Nab N-terminal" evidence="8">
    <location>
        <begin position="6"/>
        <end position="79"/>
    </location>
</feature>
<dbReference type="InterPro" id="IPR006988">
    <property type="entry name" value="Nab_N"/>
</dbReference>
<proteinExistence type="inferred from homology"/>
<keyword evidence="6" id="KW-0539">Nucleus</keyword>
<keyword evidence="3" id="KW-0678">Repressor</keyword>
<feature type="region of interest" description="Disordered" evidence="7">
    <location>
        <begin position="412"/>
        <end position="432"/>
    </location>
</feature>
<sequence>MSAASPSNPSEWQLYRVLQRANLVQYYDTFVAQGGDDVHQLCEAGEEEFLEIMALVGMASKPLHVRRLQKALQEWVANPGKGSKPLHVCRLQKALQEWVANPASFDGTGQLRPTPTQVSSLTTDVSPAATSPWSTPQKSVSPVMMPLTQSLESDMFTTSDIKIKQEAGAVSPGLTEAQVAALANSATRLAKILPHFEPKHLSQKKEINKHIQEIMMTPPEVSEDRLHIMRTYAAIYRRFDTERVYTKPMSMHEICVNEAAAQLCLHIPNLLSRREDLFPLARQVVKESGYQYSKGHSRSSDFNPENPSKKQKLDQWVSDSRSDSPQTTASGARELFQERLTQISKLLAKISQRQEQIVNDLDLAKEGQDLEKVDTLQSELELVTNQHLQLLTEQSELLRKQSLEVYNELEMSDREDSNMGASGSSSPTQFDNGLSTSSHALLKNILSSAQIPKSSLTSLSLLAGCSLTPSGLKNSLFDEGLRIAQQYGLGDFAQELKSLQGGSDVEDQKSPMPGDNSPGQNGSNGTYEEGDESSRDHHGNGEDEDAENADNGSL</sequence>
<evidence type="ECO:0000256" key="4">
    <source>
        <dbReference type="ARBA" id="ARBA00023015"/>
    </source>
</evidence>
<keyword evidence="4" id="KW-0805">Transcription regulation</keyword>
<evidence type="ECO:0000256" key="5">
    <source>
        <dbReference type="ARBA" id="ARBA00023163"/>
    </source>
</evidence>
<feature type="compositionally biased region" description="Basic and acidic residues" evidence="7">
    <location>
        <begin position="532"/>
        <end position="541"/>
    </location>
</feature>
<feature type="region of interest" description="Disordered" evidence="7">
    <location>
        <begin position="289"/>
        <end position="330"/>
    </location>
</feature>
<comment type="similarity">
    <text evidence="2">Belongs to the NAB family.</text>
</comment>
<dbReference type="PANTHER" id="PTHR12623:SF10">
    <property type="entry name" value="NGFI-A-BINDING PROTEIN HOMOLOG"/>
    <property type="match status" value="1"/>
</dbReference>
<protein>
    <submittedName>
        <fullName evidence="10">Uncharacterized protein</fullName>
    </submittedName>
</protein>
<feature type="domain" description="NAB co-repressor" evidence="9">
    <location>
        <begin position="174"/>
        <end position="298"/>
    </location>
</feature>
<evidence type="ECO:0000313" key="10">
    <source>
        <dbReference type="EMBL" id="KAH3700859.1"/>
    </source>
</evidence>
<dbReference type="Gene3D" id="1.20.120.2010">
    <property type="entry name" value="NAB conserved domain 2"/>
    <property type="match status" value="1"/>
</dbReference>
<dbReference type="Proteomes" id="UP000828390">
    <property type="component" value="Unassembled WGS sequence"/>
</dbReference>
<organism evidence="10 11">
    <name type="scientific">Dreissena polymorpha</name>
    <name type="common">Zebra mussel</name>
    <name type="synonym">Mytilus polymorpha</name>
    <dbReference type="NCBI Taxonomy" id="45954"/>
    <lineage>
        <taxon>Eukaryota</taxon>
        <taxon>Metazoa</taxon>
        <taxon>Spiralia</taxon>
        <taxon>Lophotrochozoa</taxon>
        <taxon>Mollusca</taxon>
        <taxon>Bivalvia</taxon>
        <taxon>Autobranchia</taxon>
        <taxon>Heteroconchia</taxon>
        <taxon>Euheterodonta</taxon>
        <taxon>Imparidentia</taxon>
        <taxon>Neoheterodontei</taxon>
        <taxon>Myida</taxon>
        <taxon>Dreissenoidea</taxon>
        <taxon>Dreissenidae</taxon>
        <taxon>Dreissena</taxon>
    </lineage>
</organism>
<dbReference type="AlphaFoldDB" id="A0A9D3YHR1"/>
<dbReference type="InterPro" id="IPR038398">
    <property type="entry name" value="NCD2_sf"/>
</dbReference>
<dbReference type="EMBL" id="JAIWYP010000015">
    <property type="protein sequence ID" value="KAH3700859.1"/>
    <property type="molecule type" value="Genomic_DNA"/>
</dbReference>
<dbReference type="InterPro" id="IPR006989">
    <property type="entry name" value="NAB_co-repressor_dom"/>
</dbReference>
<reference evidence="10" key="1">
    <citation type="journal article" date="2019" name="bioRxiv">
        <title>The Genome of the Zebra Mussel, Dreissena polymorpha: A Resource for Invasive Species Research.</title>
        <authorList>
            <person name="McCartney M.A."/>
            <person name="Auch B."/>
            <person name="Kono T."/>
            <person name="Mallez S."/>
            <person name="Zhang Y."/>
            <person name="Obille A."/>
            <person name="Becker A."/>
            <person name="Abrahante J.E."/>
            <person name="Garbe J."/>
            <person name="Badalamenti J.P."/>
            <person name="Herman A."/>
            <person name="Mangelson H."/>
            <person name="Liachko I."/>
            <person name="Sullivan S."/>
            <person name="Sone E.D."/>
            <person name="Koren S."/>
            <person name="Silverstein K.A.T."/>
            <person name="Beckman K.B."/>
            <person name="Gohl D.M."/>
        </authorList>
    </citation>
    <scope>NUCLEOTIDE SEQUENCE</scope>
    <source>
        <strain evidence="10">Duluth1</strain>
        <tissue evidence="10">Whole animal</tissue>
    </source>
</reference>
<dbReference type="Gene3D" id="1.10.150.50">
    <property type="entry name" value="Transcription Factor, Ets-1"/>
    <property type="match status" value="1"/>
</dbReference>
<evidence type="ECO:0000256" key="7">
    <source>
        <dbReference type="SAM" id="MobiDB-lite"/>
    </source>
</evidence>
<gene>
    <name evidence="10" type="ORF">DPMN_075840</name>
</gene>
<name>A0A9D3YHR1_DREPO</name>
<feature type="domain" description="Nab N-terminal" evidence="8">
    <location>
        <begin position="80"/>
        <end position="105"/>
    </location>
</feature>
<keyword evidence="11" id="KW-1185">Reference proteome</keyword>
<evidence type="ECO:0000259" key="9">
    <source>
        <dbReference type="Pfam" id="PF04905"/>
    </source>
</evidence>
<keyword evidence="5" id="KW-0804">Transcription</keyword>
<accession>A0A9D3YHR1</accession>
<feature type="compositionally biased region" description="Polar residues" evidence="7">
    <location>
        <begin position="317"/>
        <end position="330"/>
    </location>
</feature>
<comment type="caution">
    <text evidence="10">The sequence shown here is derived from an EMBL/GenBank/DDBJ whole genome shotgun (WGS) entry which is preliminary data.</text>
</comment>
<reference evidence="10" key="2">
    <citation type="submission" date="2020-11" db="EMBL/GenBank/DDBJ databases">
        <authorList>
            <person name="McCartney M.A."/>
            <person name="Auch B."/>
            <person name="Kono T."/>
            <person name="Mallez S."/>
            <person name="Becker A."/>
            <person name="Gohl D.M."/>
            <person name="Silverstein K.A.T."/>
            <person name="Koren S."/>
            <person name="Bechman K.B."/>
            <person name="Herman A."/>
            <person name="Abrahante J.E."/>
            <person name="Garbe J."/>
        </authorList>
    </citation>
    <scope>NUCLEOTIDE SEQUENCE</scope>
    <source>
        <strain evidence="10">Duluth1</strain>
        <tissue evidence="10">Whole animal</tissue>
    </source>
</reference>
<dbReference type="SUPFAM" id="SSF47769">
    <property type="entry name" value="SAM/Pointed domain"/>
    <property type="match status" value="1"/>
</dbReference>
<evidence type="ECO:0000256" key="6">
    <source>
        <dbReference type="ARBA" id="ARBA00023242"/>
    </source>
</evidence>
<feature type="compositionally biased region" description="Polar residues" evidence="7">
    <location>
        <begin position="419"/>
        <end position="432"/>
    </location>
</feature>
<dbReference type="GO" id="GO:0045892">
    <property type="term" value="P:negative regulation of DNA-templated transcription"/>
    <property type="evidence" value="ECO:0007669"/>
    <property type="project" value="InterPro"/>
</dbReference>
<dbReference type="GO" id="GO:0003712">
    <property type="term" value="F:transcription coregulator activity"/>
    <property type="evidence" value="ECO:0007669"/>
    <property type="project" value="InterPro"/>
</dbReference>